<name>A0AAX1J9E4_9MYCO</name>
<feature type="region of interest" description="Disordered" evidence="1">
    <location>
        <begin position="89"/>
        <end position="108"/>
    </location>
</feature>
<accession>A0AAX1J9E4</accession>
<evidence type="ECO:0000313" key="5">
    <source>
        <dbReference type="Proteomes" id="UP000663583"/>
    </source>
</evidence>
<proteinExistence type="predicted"/>
<keyword evidence="4" id="KW-1185">Reference proteome</keyword>
<dbReference type="AlphaFoldDB" id="A0AAX1J9E4"/>
<reference evidence="3" key="3">
    <citation type="submission" date="2020-11" db="EMBL/GenBank/DDBJ databases">
        <title>Intraspecies plasmid and genomic variation of Mycobacterium kubicae revealed by the complete genome sequences of two clinical isolates.</title>
        <authorList>
            <person name="Hendrix J.R."/>
            <person name="Epperson L.E."/>
            <person name="Honda J.R."/>
            <person name="Strong M."/>
        </authorList>
    </citation>
    <scope>NUCLEOTIDE SEQUENCE</scope>
    <source>
        <strain evidence="3">JCM 13573</strain>
    </source>
</reference>
<dbReference type="Proteomes" id="UP000663583">
    <property type="component" value="Chromosome"/>
</dbReference>
<feature type="region of interest" description="Disordered" evidence="1">
    <location>
        <begin position="1"/>
        <end position="21"/>
    </location>
</feature>
<feature type="compositionally biased region" description="Pro residues" evidence="1">
    <location>
        <begin position="1"/>
        <end position="10"/>
    </location>
</feature>
<reference evidence="2" key="2">
    <citation type="submission" date="2020-02" db="EMBL/GenBank/DDBJ databases">
        <authorList>
            <person name="Matsumoto Y."/>
            <person name="Kinjo T."/>
            <person name="Motooka D."/>
            <person name="Nabeya D."/>
            <person name="Jung N."/>
            <person name="Uechi K."/>
            <person name="Horii T."/>
            <person name="Iida T."/>
            <person name="Fujita J."/>
            <person name="Nakamura S."/>
        </authorList>
    </citation>
    <scope>NUCLEOTIDE SEQUENCE</scope>
    <source>
        <strain evidence="2">JCM 13573</strain>
    </source>
</reference>
<organism evidence="3 5">
    <name type="scientific">Mycobacterium kubicae</name>
    <dbReference type="NCBI Taxonomy" id="120959"/>
    <lineage>
        <taxon>Bacteria</taxon>
        <taxon>Bacillati</taxon>
        <taxon>Actinomycetota</taxon>
        <taxon>Actinomycetes</taxon>
        <taxon>Mycobacteriales</taxon>
        <taxon>Mycobacteriaceae</taxon>
        <taxon>Mycobacterium</taxon>
        <taxon>Mycobacterium simiae complex</taxon>
    </lineage>
</organism>
<dbReference type="EMBL" id="CP065047">
    <property type="protein sequence ID" value="QPI37046.1"/>
    <property type="molecule type" value="Genomic_DNA"/>
</dbReference>
<gene>
    <name evidence="3" type="ORF">I2456_21910</name>
    <name evidence="2" type="ORF">MKUB_43830</name>
</gene>
<protein>
    <submittedName>
        <fullName evidence="3">Uncharacterized protein</fullName>
    </submittedName>
</protein>
<dbReference type="Proteomes" id="UP000465306">
    <property type="component" value="Unassembled WGS sequence"/>
</dbReference>
<reference evidence="2 4" key="1">
    <citation type="journal article" date="2019" name="Emerg. Microbes Infect.">
        <title>Comprehensive subspecies identification of 175 nontuberculous mycobacteria species based on 7547 genomic profiles.</title>
        <authorList>
            <person name="Matsumoto Y."/>
            <person name="Kinjo T."/>
            <person name="Motooka D."/>
            <person name="Nabeya D."/>
            <person name="Jung N."/>
            <person name="Uechi K."/>
            <person name="Horii T."/>
            <person name="Iida T."/>
            <person name="Fujita J."/>
            <person name="Nakamura S."/>
        </authorList>
    </citation>
    <scope>NUCLEOTIDE SEQUENCE [LARGE SCALE GENOMIC DNA]</scope>
    <source>
        <strain evidence="2 4">JCM 13573</strain>
    </source>
</reference>
<dbReference type="EMBL" id="BLKU01000005">
    <property type="protein sequence ID" value="GFG66893.1"/>
    <property type="molecule type" value="Genomic_DNA"/>
</dbReference>
<evidence type="ECO:0000256" key="1">
    <source>
        <dbReference type="SAM" id="MobiDB-lite"/>
    </source>
</evidence>
<feature type="compositionally biased region" description="Pro residues" evidence="1">
    <location>
        <begin position="91"/>
        <end position="100"/>
    </location>
</feature>
<evidence type="ECO:0000313" key="4">
    <source>
        <dbReference type="Proteomes" id="UP000465306"/>
    </source>
</evidence>
<dbReference type="KEGG" id="mku:I2456_21910"/>
<dbReference type="RefSeq" id="WP_139822953.1">
    <property type="nucleotide sequence ID" value="NZ_BLKU01000005.1"/>
</dbReference>
<sequence length="196" mass="20648">MKSPAGPRPGPTARRRAKKRARPIGELARLCRCRRGLVTDGDTCALCAAGKAPPRFDPAPTADTVPEPDAELVDLTPPVDHLVDHAAPEPASIPEPPPTITQPTTRSAGGHLSCAACQRRFGRRATVVVFGPPDVPGALVVCQLCATDADRHRALFPGCGRYHAARDHGGQHVTAARARALHPTSTLFAAARPPQP</sequence>
<evidence type="ECO:0000313" key="2">
    <source>
        <dbReference type="EMBL" id="GFG66893.1"/>
    </source>
</evidence>
<evidence type="ECO:0000313" key="3">
    <source>
        <dbReference type="EMBL" id="QPI37046.1"/>
    </source>
</evidence>